<feature type="domain" description="Hsp70-interacting protein N-terminal" evidence="7">
    <location>
        <begin position="9"/>
        <end position="48"/>
    </location>
</feature>
<comment type="function">
    <text evidence="4">One HIP oligomer binds the ATPase domains of at least two HSC70 molecules dependent on activation of the HSC70 ATPase by HSP40. Stabilizes the ADP state of HSC70 that has a high affinity for substrate protein. Through its own chaperone activity, it may contribute to the interaction of HSC70 with various target proteins.</text>
</comment>
<dbReference type="FunCoup" id="E9H2D4">
    <property type="interactions" value="1635"/>
</dbReference>
<feature type="compositionally biased region" description="Acidic residues" evidence="6">
    <location>
        <begin position="74"/>
        <end position="87"/>
    </location>
</feature>
<dbReference type="PANTHER" id="PTHR45883">
    <property type="entry name" value="HSC70-INTERACTING PROTEIN"/>
    <property type="match status" value="1"/>
</dbReference>
<dbReference type="CDD" id="cd14438">
    <property type="entry name" value="Hip_N"/>
    <property type="match status" value="1"/>
</dbReference>
<accession>E9H2D4</accession>
<dbReference type="Pfam" id="PF18253">
    <property type="entry name" value="HipN"/>
    <property type="match status" value="1"/>
</dbReference>
<gene>
    <name evidence="8" type="ORF">DAPPUDRAFT_307492</name>
</gene>
<dbReference type="KEGG" id="dpx:DAPPUDRAFT_307492"/>
<evidence type="ECO:0000256" key="4">
    <source>
        <dbReference type="ARBA" id="ARBA00037033"/>
    </source>
</evidence>
<dbReference type="GO" id="GO:0005634">
    <property type="term" value="C:nucleus"/>
    <property type="evidence" value="ECO:0007669"/>
    <property type="project" value="UniProtKB-ARBA"/>
</dbReference>
<dbReference type="FunFam" id="1.25.40.10:FF:000112">
    <property type="entry name" value="FAM10 family protein"/>
    <property type="match status" value="1"/>
</dbReference>
<dbReference type="OMA" id="QFVNICK"/>
<evidence type="ECO:0000256" key="3">
    <source>
        <dbReference type="ARBA" id="ARBA00022803"/>
    </source>
</evidence>
<dbReference type="EMBL" id="GL732585">
    <property type="protein sequence ID" value="EFX74155.1"/>
    <property type="molecule type" value="Genomic_DNA"/>
</dbReference>
<dbReference type="HOGENOM" id="CLU_026202_2_0_1"/>
<evidence type="ECO:0000256" key="1">
    <source>
        <dbReference type="ARBA" id="ARBA00009015"/>
    </source>
</evidence>
<dbReference type="InterPro" id="IPR019734">
    <property type="entry name" value="TPR_rpt"/>
</dbReference>
<proteinExistence type="inferred from homology"/>
<name>E9H2D4_DAPPU</name>
<evidence type="ECO:0000313" key="9">
    <source>
        <dbReference type="Proteomes" id="UP000000305"/>
    </source>
</evidence>
<dbReference type="Pfam" id="PF00515">
    <property type="entry name" value="TPR_1"/>
    <property type="match status" value="1"/>
</dbReference>
<dbReference type="SMART" id="SM00028">
    <property type="entry name" value="TPR"/>
    <property type="match status" value="3"/>
</dbReference>
<reference evidence="8 9" key="1">
    <citation type="journal article" date="2011" name="Science">
        <title>The ecoresponsive genome of Daphnia pulex.</title>
        <authorList>
            <person name="Colbourne J.K."/>
            <person name="Pfrender M.E."/>
            <person name="Gilbert D."/>
            <person name="Thomas W.K."/>
            <person name="Tucker A."/>
            <person name="Oakley T.H."/>
            <person name="Tokishita S."/>
            <person name="Aerts A."/>
            <person name="Arnold G.J."/>
            <person name="Basu M.K."/>
            <person name="Bauer D.J."/>
            <person name="Caceres C.E."/>
            <person name="Carmel L."/>
            <person name="Casola C."/>
            <person name="Choi J.H."/>
            <person name="Detter J.C."/>
            <person name="Dong Q."/>
            <person name="Dusheyko S."/>
            <person name="Eads B.D."/>
            <person name="Frohlich T."/>
            <person name="Geiler-Samerotte K.A."/>
            <person name="Gerlach D."/>
            <person name="Hatcher P."/>
            <person name="Jogdeo S."/>
            <person name="Krijgsveld J."/>
            <person name="Kriventseva E.V."/>
            <person name="Kultz D."/>
            <person name="Laforsch C."/>
            <person name="Lindquist E."/>
            <person name="Lopez J."/>
            <person name="Manak J.R."/>
            <person name="Muller J."/>
            <person name="Pangilinan J."/>
            <person name="Patwardhan R.P."/>
            <person name="Pitluck S."/>
            <person name="Pritham E.J."/>
            <person name="Rechtsteiner A."/>
            <person name="Rho M."/>
            <person name="Rogozin I.B."/>
            <person name="Sakarya O."/>
            <person name="Salamov A."/>
            <person name="Schaack S."/>
            <person name="Shapiro H."/>
            <person name="Shiga Y."/>
            <person name="Skalitzky C."/>
            <person name="Smith Z."/>
            <person name="Souvorov A."/>
            <person name="Sung W."/>
            <person name="Tang Z."/>
            <person name="Tsuchiya D."/>
            <person name="Tu H."/>
            <person name="Vos H."/>
            <person name="Wang M."/>
            <person name="Wolf Y.I."/>
            <person name="Yamagata H."/>
            <person name="Yamada T."/>
            <person name="Ye Y."/>
            <person name="Shaw J.R."/>
            <person name="Andrews J."/>
            <person name="Crease T.J."/>
            <person name="Tang H."/>
            <person name="Lucas S.M."/>
            <person name="Robertson H.M."/>
            <person name="Bork P."/>
            <person name="Koonin E.V."/>
            <person name="Zdobnov E.M."/>
            <person name="Grigoriev I.V."/>
            <person name="Lynch M."/>
            <person name="Boore J.L."/>
        </authorList>
    </citation>
    <scope>NUCLEOTIDE SEQUENCE [LARGE SCALE GENOMIC DNA]</scope>
</reference>
<dbReference type="AlphaFoldDB" id="E9H2D4"/>
<comment type="subunit">
    <text evidence="5">Homotetramer. Interacts with Hsc70 as well as DNAJ homologs and Hsp90.</text>
</comment>
<dbReference type="SUPFAM" id="SSF48452">
    <property type="entry name" value="TPR-like"/>
    <property type="match status" value="1"/>
</dbReference>
<comment type="similarity">
    <text evidence="1">Belongs to the FAM10 family.</text>
</comment>
<dbReference type="PANTHER" id="PTHR45883:SF2">
    <property type="entry name" value="HSC70-INTERACTING PROTEIN"/>
    <property type="match status" value="1"/>
</dbReference>
<keyword evidence="2" id="KW-0677">Repeat</keyword>
<keyword evidence="3" id="KW-0802">TPR repeat</keyword>
<dbReference type="Gene3D" id="6.10.250.3420">
    <property type="match status" value="1"/>
</dbReference>
<keyword evidence="9" id="KW-1185">Reference proteome</keyword>
<evidence type="ECO:0000256" key="6">
    <source>
        <dbReference type="SAM" id="MobiDB-lite"/>
    </source>
</evidence>
<protein>
    <recommendedName>
        <fullName evidence="7">Hsp70-interacting protein N-terminal domain-containing protein</fullName>
    </recommendedName>
</protein>
<dbReference type="OrthoDB" id="533763at2759"/>
<organism evidence="8 9">
    <name type="scientific">Daphnia pulex</name>
    <name type="common">Water flea</name>
    <dbReference type="NCBI Taxonomy" id="6669"/>
    <lineage>
        <taxon>Eukaryota</taxon>
        <taxon>Metazoa</taxon>
        <taxon>Ecdysozoa</taxon>
        <taxon>Arthropoda</taxon>
        <taxon>Crustacea</taxon>
        <taxon>Branchiopoda</taxon>
        <taxon>Diplostraca</taxon>
        <taxon>Cladocera</taxon>
        <taxon>Anomopoda</taxon>
        <taxon>Daphniidae</taxon>
        <taxon>Daphnia</taxon>
    </lineage>
</organism>
<dbReference type="PhylomeDB" id="E9H2D4"/>
<feature type="region of interest" description="Disordered" evidence="6">
    <location>
        <begin position="47"/>
        <end position="119"/>
    </location>
</feature>
<dbReference type="FunFam" id="6.10.250.3420:FF:000001">
    <property type="entry name" value="Hsc70-interacting protein-like protein"/>
    <property type="match status" value="1"/>
</dbReference>
<dbReference type="InParanoid" id="E9H2D4"/>
<evidence type="ECO:0000313" key="8">
    <source>
        <dbReference type="EMBL" id="EFX74155.1"/>
    </source>
</evidence>
<dbReference type="eggNOG" id="KOG1308">
    <property type="taxonomic scope" value="Eukaryota"/>
</dbReference>
<evidence type="ECO:0000256" key="5">
    <source>
        <dbReference type="ARBA" id="ARBA00064040"/>
    </source>
</evidence>
<dbReference type="GO" id="GO:1902494">
    <property type="term" value="C:catalytic complex"/>
    <property type="evidence" value="ECO:0007669"/>
    <property type="project" value="UniProtKB-ARBA"/>
</dbReference>
<dbReference type="InterPro" id="IPR011990">
    <property type="entry name" value="TPR-like_helical_dom_sf"/>
</dbReference>
<sequence>MPGVKIPEKQLTELRAFVTLLKSQPSMLLLPELQFLKDYIESLGGKIPSADIPKTEIPKSCPAHESHKSSKPAEDEEPELVESDVELDQTGVIEPDNDSPQEMGNPDQEMSESDEEKLSEIRQQATAAFADGDYEKAAGFFTEAIQLNSQSALMFAKRANCYIHLNKPNACIRDCNRAIELNPDSAPAHKFRGRAHRLLGNWEEAVKDLRLACKIDYDDQANDWLKEVTPNVSAFPYFIW</sequence>
<dbReference type="STRING" id="6669.E9H2D4"/>
<dbReference type="Gene3D" id="1.25.40.10">
    <property type="entry name" value="Tetratricopeptide repeat domain"/>
    <property type="match status" value="1"/>
</dbReference>
<dbReference type="InterPro" id="IPR034649">
    <property type="entry name" value="Hip_N"/>
</dbReference>
<dbReference type="GO" id="GO:0030544">
    <property type="term" value="F:Hsp70 protein binding"/>
    <property type="evidence" value="ECO:0000318"/>
    <property type="project" value="GO_Central"/>
</dbReference>
<dbReference type="GO" id="GO:0046983">
    <property type="term" value="F:protein dimerization activity"/>
    <property type="evidence" value="ECO:0007669"/>
    <property type="project" value="InterPro"/>
</dbReference>
<evidence type="ECO:0000259" key="7">
    <source>
        <dbReference type="Pfam" id="PF18253"/>
    </source>
</evidence>
<evidence type="ECO:0000256" key="2">
    <source>
        <dbReference type="ARBA" id="ARBA00022737"/>
    </source>
</evidence>
<dbReference type="Proteomes" id="UP000000305">
    <property type="component" value="Unassembled WGS sequence"/>
</dbReference>
<feature type="compositionally biased region" description="Basic and acidic residues" evidence="6">
    <location>
        <begin position="53"/>
        <end position="73"/>
    </location>
</feature>